<keyword evidence="3" id="KW-1185">Reference proteome</keyword>
<evidence type="ECO:0000313" key="3">
    <source>
        <dbReference type="Proteomes" id="UP000188184"/>
    </source>
</evidence>
<dbReference type="AlphaFoldDB" id="A0A1Q2L0Q2"/>
<evidence type="ECO:0000313" key="2">
    <source>
        <dbReference type="EMBL" id="AQQ54040.1"/>
    </source>
</evidence>
<protein>
    <submittedName>
        <fullName evidence="2">Uncharacterized protein</fullName>
    </submittedName>
</protein>
<gene>
    <name evidence="2" type="ORF">B0X71_13650</name>
</gene>
<reference evidence="2 3" key="1">
    <citation type="submission" date="2017-02" db="EMBL/GenBank/DDBJ databases">
        <title>The complete genomic sequence of a novel cold adapted crude oil-degrading bacterium Planococcus qaidamina Y42.</title>
        <authorList>
            <person name="Yang R."/>
        </authorList>
    </citation>
    <scope>NUCLEOTIDE SEQUENCE [LARGE SCALE GENOMIC DNA]</scope>
    <source>
        <strain evidence="2 3">Y42</strain>
    </source>
</reference>
<accession>A0A1Q2L0Q2</accession>
<dbReference type="KEGG" id="pmar:B0X71_13650"/>
<feature type="compositionally biased region" description="Basic and acidic residues" evidence="1">
    <location>
        <begin position="11"/>
        <end position="23"/>
    </location>
</feature>
<evidence type="ECO:0000256" key="1">
    <source>
        <dbReference type="SAM" id="MobiDB-lite"/>
    </source>
</evidence>
<proteinExistence type="predicted"/>
<name>A0A1Q2L0Q2_9BACL</name>
<organism evidence="2 3">
    <name type="scientific">Planococcus lenghuensis</name>
    <dbReference type="NCBI Taxonomy" id="2213202"/>
    <lineage>
        <taxon>Bacteria</taxon>
        <taxon>Bacillati</taxon>
        <taxon>Bacillota</taxon>
        <taxon>Bacilli</taxon>
        <taxon>Bacillales</taxon>
        <taxon>Caryophanaceae</taxon>
        <taxon>Planococcus</taxon>
    </lineage>
</organism>
<feature type="region of interest" description="Disordered" evidence="1">
    <location>
        <begin position="1"/>
        <end position="23"/>
    </location>
</feature>
<dbReference type="Proteomes" id="UP000188184">
    <property type="component" value="Chromosome"/>
</dbReference>
<sequence length="60" mass="7409">MMDLELAAQSQKEEVERRAEGAWRHQDKMDKRFLEKVMRRLRTKRRKRLLNPIYKTPLLL</sequence>
<dbReference type="EMBL" id="CP019640">
    <property type="protein sequence ID" value="AQQ54040.1"/>
    <property type="molecule type" value="Genomic_DNA"/>
</dbReference>